<protein>
    <submittedName>
        <fullName evidence="2">Uncharacterized protein</fullName>
    </submittedName>
</protein>
<evidence type="ECO:0000313" key="2">
    <source>
        <dbReference type="EMBL" id="KNZ54061.1"/>
    </source>
</evidence>
<feature type="region of interest" description="Disordered" evidence="1">
    <location>
        <begin position="235"/>
        <end position="267"/>
    </location>
</feature>
<evidence type="ECO:0000256" key="1">
    <source>
        <dbReference type="SAM" id="MobiDB-lite"/>
    </source>
</evidence>
<gene>
    <name evidence="2" type="ORF">VP01_3057g4</name>
</gene>
<dbReference type="VEuPathDB" id="FungiDB:VP01_3057g4"/>
<feature type="compositionally biased region" description="Basic and acidic residues" evidence="1">
    <location>
        <begin position="250"/>
        <end position="267"/>
    </location>
</feature>
<evidence type="ECO:0000313" key="3">
    <source>
        <dbReference type="Proteomes" id="UP000037035"/>
    </source>
</evidence>
<dbReference type="Proteomes" id="UP000037035">
    <property type="component" value="Unassembled WGS sequence"/>
</dbReference>
<feature type="region of interest" description="Disordered" evidence="1">
    <location>
        <begin position="42"/>
        <end position="63"/>
    </location>
</feature>
<dbReference type="EMBL" id="LAVV01008010">
    <property type="protein sequence ID" value="KNZ54061.1"/>
    <property type="molecule type" value="Genomic_DNA"/>
</dbReference>
<sequence>MNAADGLSRGDKSHHKDRNKLLITLPPDLKLLFRKHGTSTSRFYRQKKKERKKEGTRDAGSNQTEIEMDFSKIEEFLRDGTYQKTLSVVERRVLAGWRETTLANYNAAQSDGIPFCLPLEAHDIYRFPWHVLHGAPYPQGTEQRNKLMLKASGTHDSTIPKRQEKSPVMVTDLNALTTLLQARGPEEAAVLGHGKADGTDIHQEYWPPKTGTPANTRYSKHVDRSRLCPVQHITQTETLDIGEGSTKSSQQHEDTISSLDTLRRLDT</sequence>
<accession>A0A0L6UZW3</accession>
<reference evidence="2 3" key="1">
    <citation type="submission" date="2015-08" db="EMBL/GenBank/DDBJ databases">
        <title>Next Generation Sequencing and Analysis of the Genome of Puccinia sorghi L Schw, the Causal Agent of Maize Common Rust.</title>
        <authorList>
            <person name="Rochi L."/>
            <person name="Burguener G."/>
            <person name="Darino M."/>
            <person name="Turjanski A."/>
            <person name="Kreff E."/>
            <person name="Dieguez M.J."/>
            <person name="Sacco F."/>
        </authorList>
    </citation>
    <scope>NUCLEOTIDE SEQUENCE [LARGE SCALE GENOMIC DNA]</scope>
    <source>
        <strain evidence="2 3">RO10H11247</strain>
    </source>
</reference>
<comment type="caution">
    <text evidence="2">The sequence shown here is derived from an EMBL/GenBank/DDBJ whole genome shotgun (WGS) entry which is preliminary data.</text>
</comment>
<dbReference type="AlphaFoldDB" id="A0A0L6UZW3"/>
<dbReference type="OrthoDB" id="3254696at2759"/>
<keyword evidence="3" id="KW-1185">Reference proteome</keyword>
<feature type="region of interest" description="Disordered" evidence="1">
    <location>
        <begin position="1"/>
        <end position="21"/>
    </location>
</feature>
<name>A0A0L6UZW3_9BASI</name>
<proteinExistence type="predicted"/>
<organism evidence="2 3">
    <name type="scientific">Puccinia sorghi</name>
    <dbReference type="NCBI Taxonomy" id="27349"/>
    <lineage>
        <taxon>Eukaryota</taxon>
        <taxon>Fungi</taxon>
        <taxon>Dikarya</taxon>
        <taxon>Basidiomycota</taxon>
        <taxon>Pucciniomycotina</taxon>
        <taxon>Pucciniomycetes</taxon>
        <taxon>Pucciniales</taxon>
        <taxon>Pucciniaceae</taxon>
        <taxon>Puccinia</taxon>
    </lineage>
</organism>